<dbReference type="PATRIC" id="fig|134605.3.peg.459"/>
<dbReference type="SUPFAM" id="SSF53041">
    <property type="entry name" value="Resolvase-like"/>
    <property type="match status" value="1"/>
</dbReference>
<feature type="domain" description="Recombinase" evidence="4">
    <location>
        <begin position="184"/>
        <end position="325"/>
    </location>
</feature>
<dbReference type="PANTHER" id="PTHR30461:SF2">
    <property type="entry name" value="SERINE RECOMBINASE PINE-RELATED"/>
    <property type="match status" value="1"/>
</dbReference>
<accession>A0A133NIH1</accession>
<sequence>MARTSKRYIRKNEEQVQKVFYKAGVYARLSSERKEEWREKSSSIETQVLCCKEYALKENVKVVNIYTDYEYSGTNFERPQFQEMMQDIRERRINCIIIRDLSRLGREYLEMGRLIDKVFPFLGVRFISVNDKVDTVKDLDSKKSFEVTLKNIVNDMYAKDISVKIKTSKHNRARNGYFIGSVPPYGYKVVKLKEGQKLEVDGNVRFIVEEMFRLTLEGKSQYEVAKHFNTKGYATGMVYYKTGRIYRQDGDPQWNKATISKMLTNRAYTGTLVQGVKQQNLAKGMKQQFVDESQYIVYENAHEPIISKEDFEKVLQGRADRLKNNAFGAEMHNFERDYENRYKGLIFNNATGKELYRRTRIYGINHDRLYYSFQNDTFTGKIDNEVRVFIMERELDKAMSEKVADFITKATSKAKLIERVSKRFSESIGKLNEDISKLKTKTQKEELLIQKAYEEYSLGKIDREVYSLKREIALSHIATINNEVIAIEKVVKDLEMDKKTSINWIKDVFSAKKVEKLPADLIRSLVEKIIVYGNHNFEIIFKFNMDSLMGGVKDE</sequence>
<dbReference type="PROSITE" id="PS51736">
    <property type="entry name" value="RECOMBINASES_3"/>
    <property type="match status" value="1"/>
</dbReference>
<evidence type="ECO:0000259" key="3">
    <source>
        <dbReference type="PROSITE" id="PS51736"/>
    </source>
</evidence>
<keyword evidence="2" id="KW-0233">DNA recombination</keyword>
<feature type="domain" description="Resolvase/invertase-type recombinase catalytic" evidence="3">
    <location>
        <begin position="22"/>
        <end position="176"/>
    </location>
</feature>
<proteinExistence type="predicted"/>
<dbReference type="Pfam" id="PF07508">
    <property type="entry name" value="Recombinase"/>
    <property type="match status" value="1"/>
</dbReference>
<dbReference type="GO" id="GO:0000150">
    <property type="term" value="F:DNA strand exchange activity"/>
    <property type="evidence" value="ECO:0007669"/>
    <property type="project" value="InterPro"/>
</dbReference>
<dbReference type="PROSITE" id="PS51737">
    <property type="entry name" value="RECOMBINASE_DNA_BIND"/>
    <property type="match status" value="1"/>
</dbReference>
<dbReference type="InterPro" id="IPR006119">
    <property type="entry name" value="Resolv_N"/>
</dbReference>
<name>A0A133NIH1_9FUSO</name>
<evidence type="ECO:0000313" key="6">
    <source>
        <dbReference type="Proteomes" id="UP000070617"/>
    </source>
</evidence>
<evidence type="ECO:0000259" key="4">
    <source>
        <dbReference type="PROSITE" id="PS51737"/>
    </source>
</evidence>
<evidence type="ECO:0000313" key="5">
    <source>
        <dbReference type="EMBL" id="KXA16106.1"/>
    </source>
</evidence>
<gene>
    <name evidence="5" type="ORF">HMPREF3206_00457</name>
</gene>
<reference evidence="6" key="1">
    <citation type="submission" date="2016-01" db="EMBL/GenBank/DDBJ databases">
        <authorList>
            <person name="Mitreva M."/>
            <person name="Pepin K.H."/>
            <person name="Mihindukulasuriya K.A."/>
            <person name="Fulton R."/>
            <person name="Fronick C."/>
            <person name="O'Laughlin M."/>
            <person name="Miner T."/>
            <person name="Herter B."/>
            <person name="Rosa B.A."/>
            <person name="Cordes M."/>
            <person name="Tomlinson C."/>
            <person name="Wollam A."/>
            <person name="Palsikar V.B."/>
            <person name="Mardis E.R."/>
            <person name="Wilson R.K."/>
        </authorList>
    </citation>
    <scope>NUCLEOTIDE SEQUENCE [LARGE SCALE GENOMIC DNA]</scope>
    <source>
        <strain evidence="6">CMW8396</strain>
    </source>
</reference>
<evidence type="ECO:0000256" key="1">
    <source>
        <dbReference type="ARBA" id="ARBA00023125"/>
    </source>
</evidence>
<dbReference type="RefSeq" id="WP_060793435.1">
    <property type="nucleotide sequence ID" value="NZ_KQ956517.1"/>
</dbReference>
<protein>
    <submittedName>
        <fullName evidence="5">Resolvase protein</fullName>
    </submittedName>
</protein>
<dbReference type="GO" id="GO:0003677">
    <property type="term" value="F:DNA binding"/>
    <property type="evidence" value="ECO:0007669"/>
    <property type="project" value="UniProtKB-KW"/>
</dbReference>
<dbReference type="InterPro" id="IPR036162">
    <property type="entry name" value="Resolvase-like_N_sf"/>
</dbReference>
<dbReference type="InterPro" id="IPR050639">
    <property type="entry name" value="SSR_resolvase"/>
</dbReference>
<comment type="caution">
    <text evidence="5">The sequence shown here is derived from an EMBL/GenBank/DDBJ whole genome shotgun (WGS) entry which is preliminary data.</text>
</comment>
<dbReference type="AlphaFoldDB" id="A0A133NIH1"/>
<evidence type="ECO:0000256" key="2">
    <source>
        <dbReference type="ARBA" id="ARBA00023172"/>
    </source>
</evidence>
<dbReference type="SMART" id="SM00857">
    <property type="entry name" value="Resolvase"/>
    <property type="match status" value="1"/>
</dbReference>
<dbReference type="PANTHER" id="PTHR30461">
    <property type="entry name" value="DNA-INVERTASE FROM LAMBDOID PROPHAGE"/>
    <property type="match status" value="1"/>
</dbReference>
<keyword evidence="6" id="KW-1185">Reference proteome</keyword>
<dbReference type="Pfam" id="PF00239">
    <property type="entry name" value="Resolvase"/>
    <property type="match status" value="1"/>
</dbReference>
<dbReference type="InterPro" id="IPR038109">
    <property type="entry name" value="DNA_bind_recomb_sf"/>
</dbReference>
<dbReference type="Gene3D" id="3.90.1750.20">
    <property type="entry name" value="Putative Large Serine Recombinase, Chain B, Domain 2"/>
    <property type="match status" value="1"/>
</dbReference>
<dbReference type="Gene3D" id="3.40.50.1390">
    <property type="entry name" value="Resolvase, N-terminal catalytic domain"/>
    <property type="match status" value="1"/>
</dbReference>
<dbReference type="InterPro" id="IPR011109">
    <property type="entry name" value="DNA_bind_recombinase_dom"/>
</dbReference>
<organism evidence="5 6">
    <name type="scientific">Fusobacterium equinum</name>
    <dbReference type="NCBI Taxonomy" id="134605"/>
    <lineage>
        <taxon>Bacteria</taxon>
        <taxon>Fusobacteriati</taxon>
        <taxon>Fusobacteriota</taxon>
        <taxon>Fusobacteriia</taxon>
        <taxon>Fusobacteriales</taxon>
        <taxon>Fusobacteriaceae</taxon>
        <taxon>Fusobacterium</taxon>
    </lineage>
</organism>
<dbReference type="Proteomes" id="UP000070617">
    <property type="component" value="Unassembled WGS sequence"/>
</dbReference>
<dbReference type="STRING" id="134605.HMPREF3206_00457"/>
<keyword evidence="1" id="KW-0238">DNA-binding</keyword>
<dbReference type="EMBL" id="LRPX01000021">
    <property type="protein sequence ID" value="KXA16106.1"/>
    <property type="molecule type" value="Genomic_DNA"/>
</dbReference>